<reference evidence="1 2" key="1">
    <citation type="submission" date="2015-09" db="EMBL/GenBank/DDBJ databases">
        <title>Genome sequence of the marine flavobacterium Croceitalea dokdonensis DOKDO 023 that contains proton- and sodium-pumping rhodopsins.</title>
        <authorList>
            <person name="Kwon S.-K."/>
            <person name="Lee H.K."/>
            <person name="Kwak M.-J."/>
            <person name="Kim J.F."/>
        </authorList>
    </citation>
    <scope>NUCLEOTIDE SEQUENCE [LARGE SCALE GENOMIC DNA]</scope>
    <source>
        <strain evidence="1 2">DOKDO 023</strain>
    </source>
</reference>
<gene>
    <name evidence="1" type="ORF">I595_1642</name>
</gene>
<dbReference type="RefSeq" id="WP_054558815.1">
    <property type="nucleotide sequence ID" value="NZ_LDJX01000003.1"/>
</dbReference>
<keyword evidence="2" id="KW-1185">Reference proteome</keyword>
<dbReference type="STRING" id="1300341.I595_1642"/>
<dbReference type="Proteomes" id="UP000050280">
    <property type="component" value="Unassembled WGS sequence"/>
</dbReference>
<evidence type="ECO:0000313" key="1">
    <source>
        <dbReference type="EMBL" id="KPM31994.1"/>
    </source>
</evidence>
<sequence>MEETKVTKTNSFHNGAMVNDQKKDIANWWKTLAYIQDDFIKLLAPTPRNMEVQGLYQEMMSLQRENKLLLRSLNIYRSSLEKAIECDTTDCDAFFIKNHQMLKNKYQRHINNYKALKLKV</sequence>
<dbReference type="EMBL" id="LDJX01000003">
    <property type="protein sequence ID" value="KPM31994.1"/>
    <property type="molecule type" value="Genomic_DNA"/>
</dbReference>
<dbReference type="OrthoDB" id="1442351at2"/>
<evidence type="ECO:0000313" key="2">
    <source>
        <dbReference type="Proteomes" id="UP000050280"/>
    </source>
</evidence>
<accession>A0A0P7B1U5</accession>
<comment type="caution">
    <text evidence="1">The sequence shown here is derived from an EMBL/GenBank/DDBJ whole genome shotgun (WGS) entry which is preliminary data.</text>
</comment>
<proteinExistence type="predicted"/>
<name>A0A0P7B1U5_9FLAO</name>
<protein>
    <submittedName>
        <fullName evidence="1">Uncharacterized protein</fullName>
    </submittedName>
</protein>
<dbReference type="AlphaFoldDB" id="A0A0P7B1U5"/>
<organism evidence="1 2">
    <name type="scientific">Croceitalea dokdonensis DOKDO 023</name>
    <dbReference type="NCBI Taxonomy" id="1300341"/>
    <lineage>
        <taxon>Bacteria</taxon>
        <taxon>Pseudomonadati</taxon>
        <taxon>Bacteroidota</taxon>
        <taxon>Flavobacteriia</taxon>
        <taxon>Flavobacteriales</taxon>
        <taxon>Flavobacteriaceae</taxon>
        <taxon>Croceitalea</taxon>
    </lineage>
</organism>